<dbReference type="Proteomes" id="UP000603453">
    <property type="component" value="Unassembled WGS sequence"/>
</dbReference>
<comment type="caution">
    <text evidence="1">The sequence shown here is derived from an EMBL/GenBank/DDBJ whole genome shotgun (WGS) entry which is preliminary data.</text>
</comment>
<dbReference type="AlphaFoldDB" id="A0A8H7RCL0"/>
<organism evidence="1 2">
    <name type="scientific">Mucor saturninus</name>
    <dbReference type="NCBI Taxonomy" id="64648"/>
    <lineage>
        <taxon>Eukaryota</taxon>
        <taxon>Fungi</taxon>
        <taxon>Fungi incertae sedis</taxon>
        <taxon>Mucoromycota</taxon>
        <taxon>Mucoromycotina</taxon>
        <taxon>Mucoromycetes</taxon>
        <taxon>Mucorales</taxon>
        <taxon>Mucorineae</taxon>
        <taxon>Mucoraceae</taxon>
        <taxon>Mucor</taxon>
    </lineage>
</organism>
<name>A0A8H7RCL0_9FUNG</name>
<accession>A0A8H7RCL0</accession>
<evidence type="ECO:0000313" key="2">
    <source>
        <dbReference type="Proteomes" id="UP000603453"/>
    </source>
</evidence>
<dbReference type="EMBL" id="JAEPRD010000018">
    <property type="protein sequence ID" value="KAG2208706.1"/>
    <property type="molecule type" value="Genomic_DNA"/>
</dbReference>
<evidence type="ECO:0000313" key="1">
    <source>
        <dbReference type="EMBL" id="KAG2208706.1"/>
    </source>
</evidence>
<gene>
    <name evidence="1" type="ORF">INT47_007805</name>
</gene>
<keyword evidence="2" id="KW-1185">Reference proteome</keyword>
<proteinExistence type="predicted"/>
<reference evidence="1" key="1">
    <citation type="submission" date="2020-12" db="EMBL/GenBank/DDBJ databases">
        <title>Metabolic potential, ecology and presence of endohyphal bacteria is reflected in genomic diversity of Mucoromycotina.</title>
        <authorList>
            <person name="Muszewska A."/>
            <person name="Okrasinska A."/>
            <person name="Steczkiewicz K."/>
            <person name="Drgas O."/>
            <person name="Orlowska M."/>
            <person name="Perlinska-Lenart U."/>
            <person name="Aleksandrzak-Piekarczyk T."/>
            <person name="Szatraj K."/>
            <person name="Zielenkiewicz U."/>
            <person name="Pilsyk S."/>
            <person name="Malc E."/>
            <person name="Mieczkowski P."/>
            <person name="Kruszewska J.S."/>
            <person name="Biernat P."/>
            <person name="Pawlowska J."/>
        </authorList>
    </citation>
    <scope>NUCLEOTIDE SEQUENCE</scope>
    <source>
        <strain evidence="1">WA0000017839</strain>
    </source>
</reference>
<sequence>MSRPILKGIQPHYILHKTLARQFKVDRFLSALPLSAWPDFTKVVDTHVLHHNKHLKSGQETFDTLVASFQIISIKKSFPALSSYFSQVLAYYMEKKKEFVDTYDHKVEKHKCEMALSSEMVEKVMMNLKKESLGLHEKYLRGDILTDSESKRLSTSFSSIINTIECSDTEQIPIAKEDWHMFCQAIKEKYTIHKKKLSKKIIENWYLIAKLAENTKSLEKSRQLLEVILVKERNDYCKKMYKIFEFILDLYEENEFMFKEGNEEKLTEQDYMSAIWSPLLKKIHHLHGKSIRLKTQARTGKTNYRFVVDVGNKQVDLGVGEAIRRLDDYPGKLVREGKDVVDRFLQTCSQGSPDQSSSFILQTAGLCGKLSSVQLIQPQVYAAVSHFTVDIPPNILCLAPFIDTLRILMTMTQKMECMAQKILISHEYGQPKTSNNYKSWSAQTFYFPKTHKSTRKPTLVLK</sequence>
<protein>
    <submittedName>
        <fullName evidence="1">Uncharacterized protein</fullName>
    </submittedName>
</protein>
<dbReference type="OrthoDB" id="2271399at2759"/>